<dbReference type="RefSeq" id="WP_071912009.1">
    <property type="nucleotide sequence ID" value="NZ_CP017637.1"/>
</dbReference>
<dbReference type="Pfam" id="PF00534">
    <property type="entry name" value="Glycos_transf_1"/>
    <property type="match status" value="1"/>
</dbReference>
<dbReference type="EMBL" id="CP017637">
    <property type="protein sequence ID" value="APG10532.1"/>
    <property type="molecule type" value="Genomic_DNA"/>
</dbReference>
<accession>A0A1L3FBB0</accession>
<evidence type="ECO:0000313" key="5">
    <source>
        <dbReference type="Proteomes" id="UP000181962"/>
    </source>
</evidence>
<proteinExistence type="predicted"/>
<sequence>MRILFVTDHYPPEASAPSIRCSTHAKRWIERGHQVTMLTNFPNYPDGEVFGGYRQSLYKREIYETVDVVRVPTLVFPNRGAFLRILDYLSFVVTASLASPFVARPDVVIATSPHIFAAVAGWIVSRVHRRPFVFEVRDLWPDSIVAVGAMKEGRVMNLVRRVERFLYRQSDLIVTVTYTTRDVLASRGIDANKIVVITNGADTTKLAPGCAASSLREKLGVENKVVVSYIGTVGMAHGLQLILDAADECLTHVPEAQFIIVGSGAEREELQHQAERRGLRNVLFVGRVSHDEIVDYWRLSDFTLVLLKNTPLFKTVLPSKVFEALATGTPIITNVRGELERLLEPLGAAEMIEPDSVEALVSAIGELARDPARRRLLAANAAAGGKRYERKALADSMLEALQRWCPGKPGESDRSDRGLSRDKTS</sequence>
<dbReference type="SUPFAM" id="SSF53756">
    <property type="entry name" value="UDP-Glycosyltransferase/glycogen phosphorylase"/>
    <property type="match status" value="1"/>
</dbReference>
<reference evidence="4 5" key="1">
    <citation type="submission" date="2016-11" db="EMBL/GenBank/DDBJ databases">
        <title>Complete Genome Sequence of Bradyrhizobium sp. strain J5, an isolated from soybean nodule in Hokkaido.</title>
        <authorList>
            <person name="Kanehara K."/>
        </authorList>
    </citation>
    <scope>NUCLEOTIDE SEQUENCE [LARGE SCALE GENOMIC DNA]</scope>
    <source>
        <strain evidence="4 5">J5</strain>
    </source>
</reference>
<evidence type="ECO:0000259" key="2">
    <source>
        <dbReference type="Pfam" id="PF00534"/>
    </source>
</evidence>
<feature type="region of interest" description="Disordered" evidence="1">
    <location>
        <begin position="404"/>
        <end position="425"/>
    </location>
</feature>
<organism evidence="4 5">
    <name type="scientific">Bradyrhizobium japonicum</name>
    <dbReference type="NCBI Taxonomy" id="375"/>
    <lineage>
        <taxon>Bacteria</taxon>
        <taxon>Pseudomonadati</taxon>
        <taxon>Pseudomonadota</taxon>
        <taxon>Alphaproteobacteria</taxon>
        <taxon>Hyphomicrobiales</taxon>
        <taxon>Nitrobacteraceae</taxon>
        <taxon>Bradyrhizobium</taxon>
    </lineage>
</organism>
<evidence type="ECO:0000256" key="1">
    <source>
        <dbReference type="SAM" id="MobiDB-lite"/>
    </source>
</evidence>
<dbReference type="Proteomes" id="UP000181962">
    <property type="component" value="Chromosome"/>
</dbReference>
<dbReference type="Pfam" id="PF13579">
    <property type="entry name" value="Glyco_trans_4_4"/>
    <property type="match status" value="1"/>
</dbReference>
<dbReference type="AlphaFoldDB" id="A0A1L3FBB0"/>
<feature type="compositionally biased region" description="Basic and acidic residues" evidence="1">
    <location>
        <begin position="410"/>
        <end position="425"/>
    </location>
</feature>
<dbReference type="CDD" id="cd03794">
    <property type="entry name" value="GT4_WbuB-like"/>
    <property type="match status" value="1"/>
</dbReference>
<gene>
    <name evidence="4" type="ORF">BKD09_19585</name>
</gene>
<evidence type="ECO:0008006" key="6">
    <source>
        <dbReference type="Google" id="ProtNLM"/>
    </source>
</evidence>
<protein>
    <recommendedName>
        <fullName evidence="6">Glycosyltransferase WbuB</fullName>
    </recommendedName>
</protein>
<feature type="domain" description="Glycosyl transferase family 1" evidence="2">
    <location>
        <begin position="216"/>
        <end position="381"/>
    </location>
</feature>
<dbReference type="Gene3D" id="3.40.50.2000">
    <property type="entry name" value="Glycogen Phosphorylase B"/>
    <property type="match status" value="2"/>
</dbReference>
<dbReference type="PANTHER" id="PTHR45947:SF3">
    <property type="entry name" value="SULFOQUINOVOSYL TRANSFERASE SQD2"/>
    <property type="match status" value="1"/>
</dbReference>
<evidence type="ECO:0000259" key="3">
    <source>
        <dbReference type="Pfam" id="PF13579"/>
    </source>
</evidence>
<feature type="domain" description="Glycosyltransferase subfamily 4-like N-terminal" evidence="3">
    <location>
        <begin position="25"/>
        <end position="200"/>
    </location>
</feature>
<dbReference type="InterPro" id="IPR001296">
    <property type="entry name" value="Glyco_trans_1"/>
</dbReference>
<name>A0A1L3FBB0_BRAJP</name>
<dbReference type="InterPro" id="IPR050194">
    <property type="entry name" value="Glycosyltransferase_grp1"/>
</dbReference>
<evidence type="ECO:0000313" key="4">
    <source>
        <dbReference type="EMBL" id="APG10532.1"/>
    </source>
</evidence>
<dbReference type="PANTHER" id="PTHR45947">
    <property type="entry name" value="SULFOQUINOVOSYL TRANSFERASE SQD2"/>
    <property type="match status" value="1"/>
</dbReference>
<dbReference type="GO" id="GO:0016758">
    <property type="term" value="F:hexosyltransferase activity"/>
    <property type="evidence" value="ECO:0007669"/>
    <property type="project" value="TreeGrafter"/>
</dbReference>
<dbReference type="InterPro" id="IPR028098">
    <property type="entry name" value="Glyco_trans_4-like_N"/>
</dbReference>